<proteinExistence type="predicted"/>
<evidence type="ECO:0000259" key="2">
    <source>
        <dbReference type="Pfam" id="PF13088"/>
    </source>
</evidence>
<dbReference type="Gene3D" id="1.25.10.10">
    <property type="entry name" value="Leucine-rich Repeat Variant"/>
    <property type="match status" value="1"/>
</dbReference>
<keyword evidence="1" id="KW-0732">Signal</keyword>
<dbReference type="EMBL" id="CP037920">
    <property type="protein sequence ID" value="QDT97273.1"/>
    <property type="molecule type" value="Genomic_DNA"/>
</dbReference>
<dbReference type="SMART" id="SM00567">
    <property type="entry name" value="EZ_HEAT"/>
    <property type="match status" value="3"/>
</dbReference>
<dbReference type="RefSeq" id="WP_232102809.1">
    <property type="nucleotide sequence ID" value="NZ_CP037920.1"/>
</dbReference>
<evidence type="ECO:0000256" key="1">
    <source>
        <dbReference type="SAM" id="SignalP"/>
    </source>
</evidence>
<dbReference type="SUPFAM" id="SSF50939">
    <property type="entry name" value="Sialidases"/>
    <property type="match status" value="1"/>
</dbReference>
<dbReference type="PANTHER" id="PTHR43752:SF2">
    <property type="entry name" value="BNR_ASP-BOX REPEAT FAMILY PROTEIN"/>
    <property type="match status" value="1"/>
</dbReference>
<dbReference type="PANTHER" id="PTHR43752">
    <property type="entry name" value="BNR/ASP-BOX REPEAT FAMILY PROTEIN"/>
    <property type="match status" value="1"/>
</dbReference>
<dbReference type="GO" id="GO:0004308">
    <property type="term" value="F:exo-alpha-sialidase activity"/>
    <property type="evidence" value="ECO:0007669"/>
    <property type="project" value="UniProtKB-EC"/>
</dbReference>
<dbReference type="KEGG" id="gaw:V144x_27450"/>
<feature type="signal peptide" evidence="1">
    <location>
        <begin position="1"/>
        <end position="24"/>
    </location>
</feature>
<dbReference type="Gene3D" id="2.120.10.10">
    <property type="match status" value="1"/>
</dbReference>
<dbReference type="CDD" id="cd15482">
    <property type="entry name" value="Sialidase_non-viral"/>
    <property type="match status" value="1"/>
</dbReference>
<dbReference type="InterPro" id="IPR016024">
    <property type="entry name" value="ARM-type_fold"/>
</dbReference>
<dbReference type="InterPro" id="IPR011040">
    <property type="entry name" value="Sialidase"/>
</dbReference>
<dbReference type="AlphaFoldDB" id="A0A517VW94"/>
<name>A0A517VW94_9PLAN</name>
<dbReference type="SUPFAM" id="SSF48371">
    <property type="entry name" value="ARM repeat"/>
    <property type="match status" value="1"/>
</dbReference>
<feature type="chain" id="PRO_5021987373" evidence="1">
    <location>
        <begin position="25"/>
        <end position="644"/>
    </location>
</feature>
<dbReference type="InterPro" id="IPR004155">
    <property type="entry name" value="PBS_lyase_HEAT"/>
</dbReference>
<reference evidence="3 4" key="1">
    <citation type="submission" date="2019-03" db="EMBL/GenBank/DDBJ databases">
        <title>Deep-cultivation of Planctomycetes and their phenomic and genomic characterization uncovers novel biology.</title>
        <authorList>
            <person name="Wiegand S."/>
            <person name="Jogler M."/>
            <person name="Boedeker C."/>
            <person name="Pinto D."/>
            <person name="Vollmers J."/>
            <person name="Rivas-Marin E."/>
            <person name="Kohn T."/>
            <person name="Peeters S.H."/>
            <person name="Heuer A."/>
            <person name="Rast P."/>
            <person name="Oberbeckmann S."/>
            <person name="Bunk B."/>
            <person name="Jeske O."/>
            <person name="Meyerdierks A."/>
            <person name="Storesund J.E."/>
            <person name="Kallscheuer N."/>
            <person name="Luecker S."/>
            <person name="Lage O.M."/>
            <person name="Pohl T."/>
            <person name="Merkel B.J."/>
            <person name="Hornburger P."/>
            <person name="Mueller R.-W."/>
            <person name="Bruemmer F."/>
            <person name="Labrenz M."/>
            <person name="Spormann A.M."/>
            <person name="Op den Camp H."/>
            <person name="Overmann J."/>
            <person name="Amann R."/>
            <person name="Jetten M.S.M."/>
            <person name="Mascher T."/>
            <person name="Medema M.H."/>
            <person name="Devos D.P."/>
            <person name="Kaster A.-K."/>
            <person name="Ovreas L."/>
            <person name="Rohde M."/>
            <person name="Galperin M.Y."/>
            <person name="Jogler C."/>
        </authorList>
    </citation>
    <scope>NUCLEOTIDE SEQUENCE [LARGE SCALE GENOMIC DNA]</scope>
    <source>
        <strain evidence="3 4">V144</strain>
    </source>
</reference>
<feature type="domain" description="Sialidase" evidence="2">
    <location>
        <begin position="393"/>
        <end position="607"/>
    </location>
</feature>
<dbReference type="InterPro" id="IPR036278">
    <property type="entry name" value="Sialidase_sf"/>
</dbReference>
<organism evidence="3 4">
    <name type="scientific">Gimesia aquarii</name>
    <dbReference type="NCBI Taxonomy" id="2527964"/>
    <lineage>
        <taxon>Bacteria</taxon>
        <taxon>Pseudomonadati</taxon>
        <taxon>Planctomycetota</taxon>
        <taxon>Planctomycetia</taxon>
        <taxon>Planctomycetales</taxon>
        <taxon>Planctomycetaceae</taxon>
        <taxon>Gimesia</taxon>
    </lineage>
</organism>
<dbReference type="EC" id="3.2.1.18" evidence="3"/>
<evidence type="ECO:0000313" key="3">
    <source>
        <dbReference type="EMBL" id="QDT97273.1"/>
    </source>
</evidence>
<gene>
    <name evidence="3" type="primary">nanB</name>
    <name evidence="3" type="ORF">V144x_27450</name>
</gene>
<dbReference type="InterPro" id="IPR011989">
    <property type="entry name" value="ARM-like"/>
</dbReference>
<protein>
    <submittedName>
        <fullName evidence="3">Sialidase B</fullName>
        <ecNumber evidence="3">3.2.1.18</ecNumber>
    </submittedName>
</protein>
<keyword evidence="3" id="KW-0378">Hydrolase</keyword>
<sequence length="644" mass="71289" precursor="true">MMKSLSWFTTVTLALTLFCQSVLVAGNETKSPQIKLSPQTRARCLEVLREAIRSDEFWPSMHAAEALTLAGEGAEVRDLLEPKLKTEKDDQHRCGLARELVRAGDRSKAAIMFQILAGKDPHGHVHACESLYKVNELGDGILIREAMQSENPRKAMMAAALLSRWGNQDALRLVRKFLNDPDISVASVAAWIIARVGDQQDIPALKANLKRTDDPFVRAYFETALAMHGDPEGLQAIEKNLDSDNPAIKTYSAIFAGEAGASHLKAKLIKQLNDDNLDARVRAAQALIVLAKTAPHPRGEVVVNELFPSSKKYPRYSEGSILPLNDGSLLYATTQFIDSGSDFATARIIGKTSTDGGRTWSEPRVLQENTGKKNVMSATLRYIKGPMHEKRPIGLFYLKKNTYSDLKAYLKISEDNGKTFGEAIEITVPPGYHVMNNDRITILSSGRWLAPVASTADVRNVNHFVCTCFISDDQGKTWRQSKGSVDYAKRGAMEPEVCELKNGNVLMIFRTQSGHIGSSVSEDGGETWGKPGSWGVRAPEAPATLRRIPSTGDLMLIWNDHFKAGAGHGGKRTPLTVAISSDEGKTWKFKKNLENNPDHEYSYISLMFHQGRAIMGYYVSYEKNVISSRFRSVPLAWFYQPADD</sequence>
<dbReference type="Proteomes" id="UP000318704">
    <property type="component" value="Chromosome"/>
</dbReference>
<accession>A0A517VW94</accession>
<evidence type="ECO:0000313" key="4">
    <source>
        <dbReference type="Proteomes" id="UP000318704"/>
    </source>
</evidence>
<dbReference type="Pfam" id="PF13646">
    <property type="entry name" value="HEAT_2"/>
    <property type="match status" value="1"/>
</dbReference>
<dbReference type="Pfam" id="PF13088">
    <property type="entry name" value="BNR_2"/>
    <property type="match status" value="1"/>
</dbReference>
<keyword evidence="3" id="KW-0326">Glycosidase</keyword>